<proteinExistence type="predicted"/>
<keyword evidence="2" id="KW-1185">Reference proteome</keyword>
<name>A0ABR6CSR0_9BACI</name>
<comment type="caution">
    <text evidence="1">The sequence shown here is derived from an EMBL/GenBank/DDBJ whole genome shotgun (WGS) entry which is preliminary data.</text>
</comment>
<dbReference type="EMBL" id="JACJHX010000008">
    <property type="protein sequence ID" value="MBA9027645.1"/>
    <property type="molecule type" value="Genomic_DNA"/>
</dbReference>
<evidence type="ECO:0000313" key="2">
    <source>
        <dbReference type="Proteomes" id="UP000626697"/>
    </source>
</evidence>
<evidence type="ECO:0000313" key="1">
    <source>
        <dbReference type="EMBL" id="MBA9027645.1"/>
    </source>
</evidence>
<reference evidence="1 2" key="1">
    <citation type="submission" date="2020-08" db="EMBL/GenBank/DDBJ databases">
        <title>Genomic Encyclopedia of Type Strains, Phase IV (KMG-IV): sequencing the most valuable type-strain genomes for metagenomic binning, comparative biology and taxonomic classification.</title>
        <authorList>
            <person name="Goeker M."/>
        </authorList>
    </citation>
    <scope>NUCLEOTIDE SEQUENCE [LARGE SCALE GENOMIC DNA]</scope>
    <source>
        <strain evidence="1 2">DSM 105481</strain>
    </source>
</reference>
<sequence>MTNSCEGFLDIIGLEQNTREKAKLMVLIENPSGEPNKEILFNIFDFIKKVYGTEKCTILWWDGQIKPSTKIISVEDIEFLQNLWSRIAGNYLVFLPVQFDVKQITQKDEEEFIGLSLITYSHLILKSPDAYEVLYLTMNK</sequence>
<dbReference type="RefSeq" id="WP_182503065.1">
    <property type="nucleotide sequence ID" value="NZ_JACJHX010000008.1"/>
</dbReference>
<gene>
    <name evidence="1" type="ORF">HNP81_002935</name>
</gene>
<organism evidence="1 2">
    <name type="scientific">Peribacillus huizhouensis</name>
    <dbReference type="NCBI Taxonomy" id="1501239"/>
    <lineage>
        <taxon>Bacteria</taxon>
        <taxon>Bacillati</taxon>
        <taxon>Bacillota</taxon>
        <taxon>Bacilli</taxon>
        <taxon>Bacillales</taxon>
        <taxon>Bacillaceae</taxon>
        <taxon>Peribacillus</taxon>
    </lineage>
</organism>
<protein>
    <submittedName>
        <fullName evidence="1">Uncharacterized protein</fullName>
    </submittedName>
</protein>
<accession>A0ABR6CSR0</accession>
<dbReference type="Proteomes" id="UP000626697">
    <property type="component" value="Unassembled WGS sequence"/>
</dbReference>